<accession>A0ABP3E5W2</accession>
<evidence type="ECO:0000313" key="2">
    <source>
        <dbReference type="Proteomes" id="UP001500967"/>
    </source>
</evidence>
<comment type="caution">
    <text evidence="1">The sequence shown here is derived from an EMBL/GenBank/DDBJ whole genome shotgun (WGS) entry which is preliminary data.</text>
</comment>
<dbReference type="EMBL" id="BAAAGX010000016">
    <property type="protein sequence ID" value="GAA0253039.1"/>
    <property type="molecule type" value="Genomic_DNA"/>
</dbReference>
<proteinExistence type="predicted"/>
<reference evidence="2" key="1">
    <citation type="journal article" date="2019" name="Int. J. Syst. Evol. Microbiol.">
        <title>The Global Catalogue of Microorganisms (GCM) 10K type strain sequencing project: providing services to taxonomists for standard genome sequencing and annotation.</title>
        <authorList>
            <consortium name="The Broad Institute Genomics Platform"/>
            <consortium name="The Broad Institute Genome Sequencing Center for Infectious Disease"/>
            <person name="Wu L."/>
            <person name="Ma J."/>
        </authorList>
    </citation>
    <scope>NUCLEOTIDE SEQUENCE [LARGE SCALE GENOMIC DNA]</scope>
    <source>
        <strain evidence="2">JCM 10425</strain>
    </source>
</reference>
<protein>
    <recommendedName>
        <fullName evidence="3">DUF4189 domain-containing protein</fullName>
    </recommendedName>
</protein>
<name>A0ABP3E5W2_9ACTN</name>
<evidence type="ECO:0008006" key="3">
    <source>
        <dbReference type="Google" id="ProtNLM"/>
    </source>
</evidence>
<gene>
    <name evidence="1" type="ORF">GCM10009539_42780</name>
</gene>
<dbReference type="Proteomes" id="UP001500967">
    <property type="component" value="Unassembled WGS sequence"/>
</dbReference>
<sequence length="140" mass="15401">MAGSYRKCVFAYARYPMTMLPVRAATGAVLALITAALLLTILSGPPERAVATGSWVYRLDARDAGGAWAVYRWGVATGAHRTREMRTQQRNCRRDATGHACRATVEASFPDPDRAAADRRRRCLNYRVDHGRLPTGTTSC</sequence>
<keyword evidence="2" id="KW-1185">Reference proteome</keyword>
<evidence type="ECO:0000313" key="1">
    <source>
        <dbReference type="EMBL" id="GAA0253039.1"/>
    </source>
</evidence>
<organism evidence="1 2">
    <name type="scientific">Cryptosporangium japonicum</name>
    <dbReference type="NCBI Taxonomy" id="80872"/>
    <lineage>
        <taxon>Bacteria</taxon>
        <taxon>Bacillati</taxon>
        <taxon>Actinomycetota</taxon>
        <taxon>Actinomycetes</taxon>
        <taxon>Cryptosporangiales</taxon>
        <taxon>Cryptosporangiaceae</taxon>
        <taxon>Cryptosporangium</taxon>
    </lineage>
</organism>